<dbReference type="EMBL" id="VMBG01000002">
    <property type="protein sequence ID" value="TSJ77320.1"/>
    <property type="molecule type" value="Genomic_DNA"/>
</dbReference>
<dbReference type="RefSeq" id="WP_144353723.1">
    <property type="nucleotide sequence ID" value="NZ_CBCRVV010000013.1"/>
</dbReference>
<dbReference type="SUPFAM" id="SSF51126">
    <property type="entry name" value="Pectin lyase-like"/>
    <property type="match status" value="1"/>
</dbReference>
<feature type="chain" id="PRO_5021715908" evidence="2">
    <location>
        <begin position="34"/>
        <end position="553"/>
    </location>
</feature>
<dbReference type="Pfam" id="PF12951">
    <property type="entry name" value="PATR"/>
    <property type="match status" value="2"/>
</dbReference>
<accession>A0A556QKZ1</accession>
<sequence>MKSPAFVPSLGHKSSRPLLLAASLILIASAVRGETWTPTAAATYDWDAAGNWGGGSFPNSVGGTANISADFAGAQIINLNTPITIGSLTINDTGASPDSPVEIATGTSGSLTFQVASGNATLTNSTQAVVNVISAPVVFTSDTTVALGTAAASGTTQGLTLSGGFSGAGNITVTGSSTGTGKNYLTLSGSNTSYTGNWTLSSTSGGSALAGGGISIDADTNLGAAPGSPTTNITVTSSSAAIQFTADFTLNANRNILVNSGGSIVLNKTGTGTATVAGVISGAGGVSTNGGGNTRTIKLSGANTYTGATNVTTGKLQAGSTSAFGVNSAVTIGSLSSAVLDLNSLNNTIGSLAGSGGSVTLGSAILTTGGNNTSTTYSGAISGSGGFTKIGSGTQTLSGNNTYSGATTVNAGTLALGASDRVADTSGLVLGGGTFATGGFNETLNTLTLNASSTLDFGSGLGSSLVFSASNGIAWNGTLTLLNFDIGTDSLKFGTSVTALTIAQLNAISLTGFTAALDSNGFVTFSAIPEPSTCALLTGVFTLGLATLRRRRA</sequence>
<keyword evidence="1 2" id="KW-0732">Signal</keyword>
<proteinExistence type="predicted"/>
<dbReference type="AlphaFoldDB" id="A0A556QKZ1"/>
<evidence type="ECO:0000256" key="1">
    <source>
        <dbReference type="ARBA" id="ARBA00022729"/>
    </source>
</evidence>
<comment type="caution">
    <text evidence="3">The sequence shown here is derived from an EMBL/GenBank/DDBJ whole genome shotgun (WGS) entry which is preliminary data.</text>
</comment>
<dbReference type="InterPro" id="IPR013424">
    <property type="entry name" value="Ice-binding_C"/>
</dbReference>
<dbReference type="Proteomes" id="UP000315648">
    <property type="component" value="Unassembled WGS sequence"/>
</dbReference>
<gene>
    <name evidence="3" type="ORF">FPL22_14595</name>
</gene>
<keyword evidence="4" id="KW-1185">Reference proteome</keyword>
<evidence type="ECO:0000313" key="3">
    <source>
        <dbReference type="EMBL" id="TSJ77320.1"/>
    </source>
</evidence>
<dbReference type="OrthoDB" id="200413at2"/>
<dbReference type="InterPro" id="IPR013425">
    <property type="entry name" value="Autotrns_rpt"/>
</dbReference>
<dbReference type="NCBIfam" id="TIGR02595">
    <property type="entry name" value="PEP_CTERM"/>
    <property type="match status" value="1"/>
</dbReference>
<reference evidence="3 4" key="1">
    <citation type="submission" date="2019-07" db="EMBL/GenBank/DDBJ databases">
        <title>Description of 53C-WASEF.</title>
        <authorList>
            <person name="Pitt A."/>
            <person name="Hahn M.W."/>
        </authorList>
    </citation>
    <scope>NUCLEOTIDE SEQUENCE [LARGE SCALE GENOMIC DNA]</scope>
    <source>
        <strain evidence="3 4">53C-WASEF</strain>
    </source>
</reference>
<protein>
    <submittedName>
        <fullName evidence="3">PEP-CTERM sorting domain-containing protein</fullName>
    </submittedName>
</protein>
<dbReference type="NCBIfam" id="TIGR02601">
    <property type="entry name" value="autotrns_rpt"/>
    <property type="match status" value="2"/>
</dbReference>
<organism evidence="3 4">
    <name type="scientific">Rariglobus hedericola</name>
    <dbReference type="NCBI Taxonomy" id="2597822"/>
    <lineage>
        <taxon>Bacteria</taxon>
        <taxon>Pseudomonadati</taxon>
        <taxon>Verrucomicrobiota</taxon>
        <taxon>Opitutia</taxon>
        <taxon>Opitutales</taxon>
        <taxon>Opitutaceae</taxon>
        <taxon>Rariglobus</taxon>
    </lineage>
</organism>
<evidence type="ECO:0000256" key="2">
    <source>
        <dbReference type="SAM" id="SignalP"/>
    </source>
</evidence>
<feature type="signal peptide" evidence="2">
    <location>
        <begin position="1"/>
        <end position="33"/>
    </location>
</feature>
<name>A0A556QKZ1_9BACT</name>
<evidence type="ECO:0000313" key="4">
    <source>
        <dbReference type="Proteomes" id="UP000315648"/>
    </source>
</evidence>
<dbReference type="InterPro" id="IPR011050">
    <property type="entry name" value="Pectin_lyase_fold/virulence"/>
</dbReference>